<accession>A0ABR2F0E1</accession>
<dbReference type="Proteomes" id="UP001472677">
    <property type="component" value="Unassembled WGS sequence"/>
</dbReference>
<dbReference type="EMBL" id="JBBPBM010000009">
    <property type="protein sequence ID" value="KAK8568427.1"/>
    <property type="molecule type" value="Genomic_DNA"/>
</dbReference>
<protein>
    <submittedName>
        <fullName evidence="1">Uncharacterized protein</fullName>
    </submittedName>
</protein>
<organism evidence="1 2">
    <name type="scientific">Hibiscus sabdariffa</name>
    <name type="common">roselle</name>
    <dbReference type="NCBI Taxonomy" id="183260"/>
    <lineage>
        <taxon>Eukaryota</taxon>
        <taxon>Viridiplantae</taxon>
        <taxon>Streptophyta</taxon>
        <taxon>Embryophyta</taxon>
        <taxon>Tracheophyta</taxon>
        <taxon>Spermatophyta</taxon>
        <taxon>Magnoliopsida</taxon>
        <taxon>eudicotyledons</taxon>
        <taxon>Gunneridae</taxon>
        <taxon>Pentapetalae</taxon>
        <taxon>rosids</taxon>
        <taxon>malvids</taxon>
        <taxon>Malvales</taxon>
        <taxon>Malvaceae</taxon>
        <taxon>Malvoideae</taxon>
        <taxon>Hibiscus</taxon>
    </lineage>
</organism>
<keyword evidence="2" id="KW-1185">Reference proteome</keyword>
<reference evidence="1 2" key="1">
    <citation type="journal article" date="2024" name="G3 (Bethesda)">
        <title>Genome assembly of Hibiscus sabdariffa L. provides insights into metabolisms of medicinal natural products.</title>
        <authorList>
            <person name="Kim T."/>
        </authorList>
    </citation>
    <scope>NUCLEOTIDE SEQUENCE [LARGE SCALE GENOMIC DNA]</scope>
    <source>
        <strain evidence="1">TK-2024</strain>
        <tissue evidence="1">Old leaves</tissue>
    </source>
</reference>
<evidence type="ECO:0000313" key="1">
    <source>
        <dbReference type="EMBL" id="KAK8568427.1"/>
    </source>
</evidence>
<evidence type="ECO:0000313" key="2">
    <source>
        <dbReference type="Proteomes" id="UP001472677"/>
    </source>
</evidence>
<gene>
    <name evidence="1" type="ORF">V6N12_006980</name>
</gene>
<comment type="caution">
    <text evidence="1">The sequence shown here is derived from an EMBL/GenBank/DDBJ whole genome shotgun (WGS) entry which is preliminary data.</text>
</comment>
<name>A0ABR2F0E1_9ROSI</name>
<proteinExistence type="predicted"/>
<sequence length="80" mass="8801">MHADAMAIHEACRESGDMQGNCMYAASSVAVKSKPPGSLFDCGEPLRCCHVAPCRCDATMWHHDGQVKSHLVELCFNFFI</sequence>